<sequence length="802" mass="91772">MSLIFDTSEDEIFQTVQVAPKMTEITEKQKNDPLRKAKIILSSHLSSLQTPITKKELMTKMCEEEGYVYDYKKDGFTTLDELLQACTDTVVCHKSSTEPWRYSAVTTDSNRDISRLVENQKSDHQLKSFFKQGSYNGKTSHGSVFRNKRGEKITSAEEAMRKQQAYIARDGERTRFKSKSMSVERVKDYAKYIDERRSELQELSRQISNGQDLISLLVFQTYLSDKTSLPMWGKILPEEELYNSLNVPQHGKYIKLTKINDNYFIDTCPFSEEEEEGDFADNTGARVDQSTMYLSEDPKKNMTLLEPDYCEIEETGPGFRRASKNRPNNTSLLGDQNAQIEQLPRPSSAVSTPNDLGFGQGDEFTEAEGTRRVAIHADSRVPRRAGRQKVIEESIAPTQSKHTVGTLVQFIMNKGSINYNTLVSEERAIVDNSKLFIVINENLSNTIVQLRKPIENIEDIDCEDFSSRTLIEADIRWLVDGNTRITEDTSVRNFQLAVFVPPRGLLFIDKDSDETVSEEINGKIREAMEGNRVPVKRSSLVIGKPYLYEFFDEENGEMQYFRVIVSEEGDDSNGKTLRVFFIDLPTIHKSDVKCKDLFELPEEFNVKNYAPTIQWAALPEVDGTITDLQLKINVQLSKNRNCVGVYYRAKDNSIPYADFVCRNELGELEFMSSLILRYNGNPIEQSAIEKFPHYKISCDQILRLASSDEVFNLSELEFPAECENRVPSTILIEDARTPINAEDPFDFLFLKFQEMVQNKDSNAVYLYQTINCVTKDANCPAVFRDMKSAMKDELENNFNDLF</sequence>
<reference evidence="1" key="1">
    <citation type="submission" date="2022-11" db="EMBL/GenBank/DDBJ databases">
        <authorList>
            <person name="Kikuchi T."/>
        </authorList>
    </citation>
    <scope>NUCLEOTIDE SEQUENCE</scope>
    <source>
        <strain evidence="1">PS1010</strain>
    </source>
</reference>
<organism evidence="1 2">
    <name type="scientific">Caenorhabditis angaria</name>
    <dbReference type="NCBI Taxonomy" id="860376"/>
    <lineage>
        <taxon>Eukaryota</taxon>
        <taxon>Metazoa</taxon>
        <taxon>Ecdysozoa</taxon>
        <taxon>Nematoda</taxon>
        <taxon>Chromadorea</taxon>
        <taxon>Rhabditida</taxon>
        <taxon>Rhabditina</taxon>
        <taxon>Rhabditomorpha</taxon>
        <taxon>Rhabditoidea</taxon>
        <taxon>Rhabditidae</taxon>
        <taxon>Peloderinae</taxon>
        <taxon>Caenorhabditis</taxon>
    </lineage>
</organism>
<keyword evidence="2" id="KW-1185">Reference proteome</keyword>
<gene>
    <name evidence="1" type="ORF">CAMP_LOCUS857</name>
</gene>
<dbReference type="InterPro" id="IPR041966">
    <property type="entry name" value="LOTUS-like"/>
</dbReference>
<dbReference type="AlphaFoldDB" id="A0A9P1I526"/>
<dbReference type="Proteomes" id="UP001152747">
    <property type="component" value="Unassembled WGS sequence"/>
</dbReference>
<name>A0A9P1I526_9PELO</name>
<dbReference type="OrthoDB" id="5865022at2759"/>
<evidence type="ECO:0000313" key="1">
    <source>
        <dbReference type="EMBL" id="CAI5438220.1"/>
    </source>
</evidence>
<accession>A0A9P1I526</accession>
<protein>
    <recommendedName>
        <fullName evidence="3">HTH OST-type domain-containing protein</fullName>
    </recommendedName>
</protein>
<dbReference type="Gene3D" id="3.30.420.610">
    <property type="entry name" value="LOTUS domain-like"/>
    <property type="match status" value="1"/>
</dbReference>
<comment type="caution">
    <text evidence="1">The sequence shown here is derived from an EMBL/GenBank/DDBJ whole genome shotgun (WGS) entry which is preliminary data.</text>
</comment>
<proteinExistence type="predicted"/>
<dbReference type="EMBL" id="CANHGI010000001">
    <property type="protein sequence ID" value="CAI5438220.1"/>
    <property type="molecule type" value="Genomic_DNA"/>
</dbReference>
<evidence type="ECO:0008006" key="3">
    <source>
        <dbReference type="Google" id="ProtNLM"/>
    </source>
</evidence>
<evidence type="ECO:0000313" key="2">
    <source>
        <dbReference type="Proteomes" id="UP001152747"/>
    </source>
</evidence>